<comment type="caution">
    <text evidence="2">The sequence shown here is derived from an EMBL/GenBank/DDBJ whole genome shotgun (WGS) entry which is preliminary data.</text>
</comment>
<dbReference type="Proteomes" id="UP000245865">
    <property type="component" value="Unassembled WGS sequence"/>
</dbReference>
<evidence type="ECO:0008006" key="4">
    <source>
        <dbReference type="Google" id="ProtNLM"/>
    </source>
</evidence>
<gene>
    <name evidence="2" type="ORF">DKP76_10320</name>
</gene>
<keyword evidence="1" id="KW-0732">Signal</keyword>
<proteinExistence type="predicted"/>
<organism evidence="2 3">
    <name type="scientific">Falsochrobactrum shanghaiense</name>
    <dbReference type="NCBI Taxonomy" id="2201899"/>
    <lineage>
        <taxon>Bacteria</taxon>
        <taxon>Pseudomonadati</taxon>
        <taxon>Pseudomonadota</taxon>
        <taxon>Alphaproteobacteria</taxon>
        <taxon>Hyphomicrobiales</taxon>
        <taxon>Brucellaceae</taxon>
        <taxon>Falsochrobactrum</taxon>
    </lineage>
</organism>
<feature type="signal peptide" evidence="1">
    <location>
        <begin position="1"/>
        <end position="30"/>
    </location>
</feature>
<evidence type="ECO:0000256" key="1">
    <source>
        <dbReference type="SAM" id="SignalP"/>
    </source>
</evidence>
<name>A0A316JAG9_9HYPH</name>
<sequence>MQVFVFTSHPARLFAASTALSLVMGCAAMAADANAVAERIKSLYAKQGGVLSFSNVQASGSDIVLEGTTIKLPSISGKETSIGDVRLENVQDTAEGGYEVERVTIPDMDFPAHGAAKNAQAAFKGMVMENLIIPPEAASSPLDQMVLYERMTVNEITFSTPGTQGATLKDMEVTLDTSNKTEKMDYTWSIANIDATFEKGGKNPLAPLNINSFNGSLNSRGSWLPQSGDMIMEQFEINAEELGRINITGTIGGYDLAFLKAVQDTQKVMSEADADREAAKLAALNLAQQLSVRNLTIRFDDNSLTQKLLEYYAKQQGSDAQMLGTQIKMLVPLMATQLKNPEFAQQLAAAADKYFSDPKSLTLTASPDQPVNFASIAATASLDPTKLIQLLKVSISAND</sequence>
<evidence type="ECO:0000313" key="2">
    <source>
        <dbReference type="EMBL" id="PWL18268.1"/>
    </source>
</evidence>
<protein>
    <recommendedName>
        <fullName evidence="4">DUF945 domain-containing protein</fullName>
    </recommendedName>
</protein>
<dbReference type="OrthoDB" id="7824623at2"/>
<accession>A0A316JAG9</accession>
<evidence type="ECO:0000313" key="3">
    <source>
        <dbReference type="Proteomes" id="UP000245865"/>
    </source>
</evidence>
<dbReference type="RefSeq" id="WP_109706579.1">
    <property type="nucleotide sequence ID" value="NZ_QGDB01000003.1"/>
</dbReference>
<keyword evidence="3" id="KW-1185">Reference proteome</keyword>
<dbReference type="AlphaFoldDB" id="A0A316JAG9"/>
<dbReference type="EMBL" id="QGDB01000003">
    <property type="protein sequence ID" value="PWL18268.1"/>
    <property type="molecule type" value="Genomic_DNA"/>
</dbReference>
<feature type="chain" id="PRO_5016328938" description="DUF945 domain-containing protein" evidence="1">
    <location>
        <begin position="31"/>
        <end position="399"/>
    </location>
</feature>
<reference evidence="2 3" key="1">
    <citation type="submission" date="2018-05" db="EMBL/GenBank/DDBJ databases">
        <title>Comparative genomic sequence analysis between strain HN4 and CCM 8460T (Falsochrobactrum ovis) will provide more evidence to prove that HN4 is a new species of Falsochrobactrum.</title>
        <authorList>
            <person name="Lyu W."/>
            <person name="Sun L."/>
            <person name="Yao L."/>
        </authorList>
    </citation>
    <scope>NUCLEOTIDE SEQUENCE [LARGE SCALE GENOMIC DNA]</scope>
    <source>
        <strain evidence="2 3">HN4</strain>
    </source>
</reference>